<organism evidence="2 3">
    <name type="scientific">Hyaloperonospora brassicae</name>
    <name type="common">Brassica downy mildew</name>
    <name type="synonym">Peronospora brassicae</name>
    <dbReference type="NCBI Taxonomy" id="162125"/>
    <lineage>
        <taxon>Eukaryota</taxon>
        <taxon>Sar</taxon>
        <taxon>Stramenopiles</taxon>
        <taxon>Oomycota</taxon>
        <taxon>Peronosporomycetes</taxon>
        <taxon>Peronosporales</taxon>
        <taxon>Peronosporaceae</taxon>
        <taxon>Hyaloperonospora</taxon>
    </lineage>
</organism>
<dbReference type="EMBL" id="CANTFL010001425">
    <property type="protein sequence ID" value="CAI5739498.1"/>
    <property type="molecule type" value="Genomic_DNA"/>
</dbReference>
<reference evidence="2" key="1">
    <citation type="submission" date="2022-12" db="EMBL/GenBank/DDBJ databases">
        <authorList>
            <person name="Webb A."/>
        </authorList>
    </citation>
    <scope>NUCLEOTIDE SEQUENCE</scope>
    <source>
        <strain evidence="2">Hp1</strain>
    </source>
</reference>
<accession>A0AAV0UTA3</accession>
<name>A0AAV0UTA3_HYABA</name>
<feature type="region of interest" description="Disordered" evidence="1">
    <location>
        <begin position="406"/>
        <end position="448"/>
    </location>
</feature>
<protein>
    <submittedName>
        <fullName evidence="2">Uncharacterized protein</fullName>
    </submittedName>
</protein>
<feature type="compositionally biased region" description="Basic and acidic residues" evidence="1">
    <location>
        <begin position="415"/>
        <end position="425"/>
    </location>
</feature>
<proteinExistence type="predicted"/>
<feature type="region of interest" description="Disordered" evidence="1">
    <location>
        <begin position="232"/>
        <end position="253"/>
    </location>
</feature>
<evidence type="ECO:0000313" key="3">
    <source>
        <dbReference type="Proteomes" id="UP001162031"/>
    </source>
</evidence>
<feature type="compositionally biased region" description="Polar residues" evidence="1">
    <location>
        <begin position="426"/>
        <end position="445"/>
    </location>
</feature>
<comment type="caution">
    <text evidence="2">The sequence shown here is derived from an EMBL/GenBank/DDBJ whole genome shotgun (WGS) entry which is preliminary data.</text>
</comment>
<dbReference type="AlphaFoldDB" id="A0AAV0UTA3"/>
<evidence type="ECO:0000256" key="1">
    <source>
        <dbReference type="SAM" id="MobiDB-lite"/>
    </source>
</evidence>
<keyword evidence="3" id="KW-1185">Reference proteome</keyword>
<dbReference type="Proteomes" id="UP001162031">
    <property type="component" value="Unassembled WGS sequence"/>
</dbReference>
<sequence>MASIFSAGQSISSIGKSMTAIACVKDHLATFMKKVIYHEKFFQRMGPNLPVCVVNAAALLFQRCYEYRDEIRDELESSVAYVADAGRWVVGMGDWNSKMEKRLSQISELVLLANTLLAEYAVTGEVGAKGCRDELVAYLQLLTATVTLKNAHANVGDEKLVAAMDGRLPRAGAQSVTAAEFSSEISALGSEISGAFSEMFGINGVEKPVGSDRTGQTFAPHAFDTDDDARNPFAASFQRPFDPSCNGTGSGNASVASSIQSRFDTASAGTSAAPDCPLSDRDTLEGPLSPVSMGEYECLDLRAIPKYAAFKSSAQRAARHKYAYGNGSFTAGMTSDGEQSMHSDLSTEYNELFPSAPVSTQAVSRSLSVVDTNADLKKKRMEKPMMDTTYSYDVQCEVAHNPFLSPSAPGPIMPHLEKDCSRTTQHELSLQEQQPTQSAGATSKTMPALSPLAPTVVTSETNTGQTHVPDPLSAAPMASSVFRSAPAPPPMLQEAVDQVPVCTASPCAQNGSTQRSSRNSVQGLVRNVDETNAQTAAPTAEHDHEHELCSSDQECDLFGIYQS</sequence>
<gene>
    <name evidence="2" type="ORF">HBR001_LOCUS7844</name>
</gene>
<evidence type="ECO:0000313" key="2">
    <source>
        <dbReference type="EMBL" id="CAI5739498.1"/>
    </source>
</evidence>